<evidence type="ECO:0000256" key="2">
    <source>
        <dbReference type="ARBA" id="ARBA00004613"/>
    </source>
</evidence>
<dbReference type="InterPro" id="IPR001492">
    <property type="entry name" value="Flagellin"/>
</dbReference>
<dbReference type="PANTHER" id="PTHR42792:SF1">
    <property type="entry name" value="FLAGELLAR HOOK-ASSOCIATED PROTEIN 3"/>
    <property type="match status" value="1"/>
</dbReference>
<dbReference type="EMBL" id="SPUH01000001">
    <property type="protein sequence ID" value="TKS53981.1"/>
    <property type="molecule type" value="Genomic_DNA"/>
</dbReference>
<dbReference type="GO" id="GO:0009424">
    <property type="term" value="C:bacterial-type flagellum hook"/>
    <property type="evidence" value="ECO:0007669"/>
    <property type="project" value="InterPro"/>
</dbReference>
<evidence type="ECO:0000256" key="6">
    <source>
        <dbReference type="SAM" id="Coils"/>
    </source>
</evidence>
<dbReference type="GO" id="GO:0005198">
    <property type="term" value="F:structural molecule activity"/>
    <property type="evidence" value="ECO:0007669"/>
    <property type="project" value="InterPro"/>
</dbReference>
<accession>A0A4Z1RK62</accession>
<evidence type="ECO:0000259" key="7">
    <source>
        <dbReference type="Pfam" id="PF00669"/>
    </source>
</evidence>
<gene>
    <name evidence="8" type="primary">flgL</name>
    <name evidence="8" type="ORF">E4582_03810</name>
</gene>
<dbReference type="RefSeq" id="WP_134673364.1">
    <property type="nucleotide sequence ID" value="NZ_SPUH01000001.1"/>
</dbReference>
<feature type="domain" description="Flagellin N-terminal" evidence="7">
    <location>
        <begin position="5"/>
        <end position="142"/>
    </location>
</feature>
<keyword evidence="8" id="KW-0969">Cilium</keyword>
<dbReference type="AlphaFoldDB" id="A0A4Z1RK62"/>
<dbReference type="GO" id="GO:0071973">
    <property type="term" value="P:bacterial-type flagellum-dependent cell motility"/>
    <property type="evidence" value="ECO:0007669"/>
    <property type="project" value="InterPro"/>
</dbReference>
<keyword evidence="8" id="KW-0966">Cell projection</keyword>
<evidence type="ECO:0000313" key="9">
    <source>
        <dbReference type="Proteomes" id="UP000298681"/>
    </source>
</evidence>
<dbReference type="Gene3D" id="1.20.1330.10">
    <property type="entry name" value="f41 fragment of flagellin, N-terminal domain"/>
    <property type="match status" value="2"/>
</dbReference>
<dbReference type="PANTHER" id="PTHR42792">
    <property type="entry name" value="FLAGELLIN"/>
    <property type="match status" value="1"/>
</dbReference>
<dbReference type="Pfam" id="PF00669">
    <property type="entry name" value="Flagellin_N"/>
    <property type="match status" value="1"/>
</dbReference>
<evidence type="ECO:0000256" key="4">
    <source>
        <dbReference type="ARBA" id="ARBA00022525"/>
    </source>
</evidence>
<dbReference type="GO" id="GO:0005576">
    <property type="term" value="C:extracellular region"/>
    <property type="evidence" value="ECO:0007669"/>
    <property type="project" value="UniProtKB-SubCell"/>
</dbReference>
<dbReference type="InterPro" id="IPR013384">
    <property type="entry name" value="Flagell_FlgL"/>
</dbReference>
<dbReference type="NCBIfam" id="TIGR02550">
    <property type="entry name" value="flagell_flgL"/>
    <property type="match status" value="1"/>
</dbReference>
<keyword evidence="4" id="KW-0964">Secreted</keyword>
<evidence type="ECO:0000256" key="1">
    <source>
        <dbReference type="ARBA" id="ARBA00004365"/>
    </source>
</evidence>
<keyword evidence="9" id="KW-1185">Reference proteome</keyword>
<evidence type="ECO:0000313" key="8">
    <source>
        <dbReference type="EMBL" id="TKS53981.1"/>
    </source>
</evidence>
<comment type="subcellular location">
    <subcellularLocation>
        <location evidence="1">Bacterial flagellum</location>
    </subcellularLocation>
    <subcellularLocation>
        <location evidence="2">Secreted</location>
    </subcellularLocation>
</comment>
<comment type="similarity">
    <text evidence="3">Belongs to the bacterial flagellin family.</text>
</comment>
<dbReference type="InterPro" id="IPR001029">
    <property type="entry name" value="Flagellin_N"/>
</dbReference>
<feature type="coiled-coil region" evidence="6">
    <location>
        <begin position="11"/>
        <end position="38"/>
    </location>
</feature>
<sequence length="400" mass="41780">MSNRISTGMLYQQSISTLQSKQAQLAKLQQQLATGQKLLTAKDDPVGAGAAVGMDRALAALERFEANGNTVRHRLGMQESVLTQAGGMMGRINELTVQANGGALSDGDRKAIAIEVTSLRDGLLDLANSTDGTGRYLFGGTQDGSAPFARTGTGVIYGGDQTQRQVEIAPQMFVADALPGSEVFLRVRTGDGRIDAAAAAGNTGTGQIGSFGLVDSAQWDGGRYSIAFRADASYAVTDAGGTEVATGVHVPGEAITFAGAQIVLRGSPADGDSFEVSAAGTRDIFATVDRLLGALQMNPTTDTQRAAQQNALQSSMRDIATAQEHMIDARASGGAQLSALDNAASLRDAQGLTLETTLSGLRDLDYADAIALFDLEKVALEAAQLSFVQMQRLSLFNLIR</sequence>
<protein>
    <submittedName>
        <fullName evidence="8">Flagellar hook-associated protein FlgL</fullName>
    </submittedName>
</protein>
<keyword evidence="5" id="KW-0975">Bacterial flagellum</keyword>
<keyword evidence="8" id="KW-0282">Flagellum</keyword>
<keyword evidence="6" id="KW-0175">Coiled coil</keyword>
<proteinExistence type="inferred from homology"/>
<organism evidence="8 9">
    <name type="scientific">Luteimonas yindakuii</name>
    <dbReference type="NCBI Taxonomy" id="2565782"/>
    <lineage>
        <taxon>Bacteria</taxon>
        <taxon>Pseudomonadati</taxon>
        <taxon>Pseudomonadota</taxon>
        <taxon>Gammaproteobacteria</taxon>
        <taxon>Lysobacterales</taxon>
        <taxon>Lysobacteraceae</taxon>
        <taxon>Luteimonas</taxon>
    </lineage>
</organism>
<name>A0A4Z1RK62_9GAMM</name>
<dbReference type="Proteomes" id="UP000298681">
    <property type="component" value="Unassembled WGS sequence"/>
</dbReference>
<evidence type="ECO:0000256" key="5">
    <source>
        <dbReference type="ARBA" id="ARBA00023143"/>
    </source>
</evidence>
<comment type="caution">
    <text evidence="8">The sequence shown here is derived from an EMBL/GenBank/DDBJ whole genome shotgun (WGS) entry which is preliminary data.</text>
</comment>
<evidence type="ECO:0000256" key="3">
    <source>
        <dbReference type="ARBA" id="ARBA00005709"/>
    </source>
</evidence>
<reference evidence="8 9" key="1">
    <citation type="submission" date="2019-01" db="EMBL/GenBank/DDBJ databases">
        <authorList>
            <person name="Zhang S."/>
        </authorList>
    </citation>
    <scope>NUCLEOTIDE SEQUENCE [LARGE SCALE GENOMIC DNA]</scope>
    <source>
        <strain evidence="8 9">1626</strain>
    </source>
</reference>
<dbReference type="SUPFAM" id="SSF64518">
    <property type="entry name" value="Phase 1 flagellin"/>
    <property type="match status" value="1"/>
</dbReference>